<dbReference type="GO" id="GO:0016887">
    <property type="term" value="F:ATP hydrolysis activity"/>
    <property type="evidence" value="ECO:0007669"/>
    <property type="project" value="InterPro"/>
</dbReference>
<accession>A0A5C1QEX8</accession>
<keyword evidence="9" id="KW-0472">Membrane</keyword>
<dbReference type="InterPro" id="IPR003439">
    <property type="entry name" value="ABC_transporter-like_ATP-bd"/>
</dbReference>
<dbReference type="AlphaFoldDB" id="A0A5C1QEX8"/>
<keyword evidence="5" id="KW-0677">Repeat</keyword>
<evidence type="ECO:0000313" key="12">
    <source>
        <dbReference type="EMBL" id="QEN06605.1"/>
    </source>
</evidence>
<dbReference type="InterPro" id="IPR022216">
    <property type="entry name" value="ABC_Co_transporter"/>
</dbReference>
<evidence type="ECO:0000256" key="10">
    <source>
        <dbReference type="ARBA" id="ARBA00025157"/>
    </source>
</evidence>
<dbReference type="CDD" id="cd03225">
    <property type="entry name" value="ABC_cobalt_CbiO_domain1"/>
    <property type="match status" value="2"/>
</dbReference>
<dbReference type="FunFam" id="3.40.50.300:FF:001422">
    <property type="entry name" value="Cobalt ABC transporter ATP-binding protein"/>
    <property type="match status" value="1"/>
</dbReference>
<dbReference type="PANTHER" id="PTHR43553:SF26">
    <property type="entry name" value="ABC TRANSPORTER ATP-BINDING PROTEIN BC_2655-RELATED"/>
    <property type="match status" value="1"/>
</dbReference>
<dbReference type="InterPro" id="IPR017871">
    <property type="entry name" value="ABC_transporter-like_CS"/>
</dbReference>
<reference evidence="12 13" key="1">
    <citation type="submission" date="2019-02" db="EMBL/GenBank/DDBJ databases">
        <title>Complete Genome Sequence and Methylome Analysis of free living Spirochaetas.</title>
        <authorList>
            <person name="Fomenkov A."/>
            <person name="Dubinina G."/>
            <person name="Leshcheva N."/>
            <person name="Mikheeva N."/>
            <person name="Grabovich M."/>
            <person name="Vincze T."/>
            <person name="Roberts R.J."/>
        </authorList>
    </citation>
    <scope>NUCLEOTIDE SEQUENCE [LARGE SCALE GENOMIC DNA]</scope>
    <source>
        <strain evidence="12 13">K2</strain>
    </source>
</reference>
<dbReference type="PROSITE" id="PS00211">
    <property type="entry name" value="ABC_TRANSPORTER_1"/>
    <property type="match status" value="1"/>
</dbReference>
<evidence type="ECO:0000256" key="5">
    <source>
        <dbReference type="ARBA" id="ARBA00022737"/>
    </source>
</evidence>
<keyword evidence="4" id="KW-1003">Cell membrane</keyword>
<evidence type="ECO:0000256" key="8">
    <source>
        <dbReference type="ARBA" id="ARBA00022967"/>
    </source>
</evidence>
<gene>
    <name evidence="12" type="ORF">EXM22_00845</name>
</gene>
<evidence type="ECO:0000259" key="11">
    <source>
        <dbReference type="PROSITE" id="PS50893"/>
    </source>
</evidence>
<keyword evidence="6" id="KW-0547">Nucleotide-binding</keyword>
<keyword evidence="13" id="KW-1185">Reference proteome</keyword>
<evidence type="ECO:0000256" key="3">
    <source>
        <dbReference type="ARBA" id="ARBA00022448"/>
    </source>
</evidence>
<dbReference type="FunFam" id="3.40.50.300:FF:000224">
    <property type="entry name" value="Energy-coupling factor transporter ATP-binding protein EcfA"/>
    <property type="match status" value="1"/>
</dbReference>
<dbReference type="Proteomes" id="UP000324209">
    <property type="component" value="Chromosome"/>
</dbReference>
<comment type="function">
    <text evidence="10">Probably part of an ABC transporter complex. Responsible for energy coupling to the transport system.</text>
</comment>
<evidence type="ECO:0000256" key="7">
    <source>
        <dbReference type="ARBA" id="ARBA00022840"/>
    </source>
</evidence>
<dbReference type="SUPFAM" id="SSF52540">
    <property type="entry name" value="P-loop containing nucleoside triphosphate hydrolases"/>
    <property type="match status" value="2"/>
</dbReference>
<dbReference type="NCBIfam" id="NF010167">
    <property type="entry name" value="PRK13648.1"/>
    <property type="match status" value="2"/>
</dbReference>
<comment type="subcellular location">
    <subcellularLocation>
        <location evidence="1">Cell membrane</location>
        <topology evidence="1">Peripheral membrane protein</topology>
    </subcellularLocation>
</comment>
<dbReference type="RefSeq" id="WP_149484688.1">
    <property type="nucleotide sequence ID" value="NZ_CP036150.1"/>
</dbReference>
<dbReference type="InterPro" id="IPR015856">
    <property type="entry name" value="ABC_transpr_CbiO/EcfA_su"/>
</dbReference>
<comment type="similarity">
    <text evidence="2">Belongs to the ABC transporter superfamily.</text>
</comment>
<dbReference type="GO" id="GO:0043190">
    <property type="term" value="C:ATP-binding cassette (ABC) transporter complex"/>
    <property type="evidence" value="ECO:0007669"/>
    <property type="project" value="TreeGrafter"/>
</dbReference>
<feature type="domain" description="ABC transporter" evidence="11">
    <location>
        <begin position="7"/>
        <end position="248"/>
    </location>
</feature>
<dbReference type="EMBL" id="CP036150">
    <property type="protein sequence ID" value="QEN06605.1"/>
    <property type="molecule type" value="Genomic_DNA"/>
</dbReference>
<evidence type="ECO:0000256" key="2">
    <source>
        <dbReference type="ARBA" id="ARBA00005417"/>
    </source>
</evidence>
<dbReference type="GO" id="GO:0005524">
    <property type="term" value="F:ATP binding"/>
    <property type="evidence" value="ECO:0007669"/>
    <property type="project" value="UniProtKB-KW"/>
</dbReference>
<evidence type="ECO:0000256" key="6">
    <source>
        <dbReference type="ARBA" id="ARBA00022741"/>
    </source>
</evidence>
<dbReference type="Pfam" id="PF12558">
    <property type="entry name" value="DUF3744"/>
    <property type="match status" value="1"/>
</dbReference>
<dbReference type="Pfam" id="PF00005">
    <property type="entry name" value="ABC_tran"/>
    <property type="match status" value="2"/>
</dbReference>
<evidence type="ECO:0000256" key="9">
    <source>
        <dbReference type="ARBA" id="ARBA00023136"/>
    </source>
</evidence>
<dbReference type="PANTHER" id="PTHR43553">
    <property type="entry name" value="HEAVY METAL TRANSPORTER"/>
    <property type="match status" value="1"/>
</dbReference>
<evidence type="ECO:0000313" key="13">
    <source>
        <dbReference type="Proteomes" id="UP000324209"/>
    </source>
</evidence>
<keyword evidence="3" id="KW-0813">Transport</keyword>
<dbReference type="OrthoDB" id="9805565at2"/>
<evidence type="ECO:0000256" key="1">
    <source>
        <dbReference type="ARBA" id="ARBA00004202"/>
    </source>
</evidence>
<proteinExistence type="inferred from homology"/>
<evidence type="ECO:0000256" key="4">
    <source>
        <dbReference type="ARBA" id="ARBA00022475"/>
    </source>
</evidence>
<organism evidence="12 13">
    <name type="scientific">Oceanispirochaeta crateris</name>
    <dbReference type="NCBI Taxonomy" id="2518645"/>
    <lineage>
        <taxon>Bacteria</taxon>
        <taxon>Pseudomonadati</taxon>
        <taxon>Spirochaetota</taxon>
        <taxon>Spirochaetia</taxon>
        <taxon>Spirochaetales</taxon>
        <taxon>Spirochaetaceae</taxon>
        <taxon>Oceanispirochaeta</taxon>
    </lineage>
</organism>
<dbReference type="KEGG" id="ock:EXM22_00845"/>
<protein>
    <submittedName>
        <fullName evidence="12">ABC transporter ATP-binding protein</fullName>
    </submittedName>
</protein>
<sequence length="569" mass="63600">MSRENIIEFKDFNFQYFTQARPTLRNINLSFKKGEKILIAGPSGSGKSTLGHCLNGLIPFSYEGEITGNLKIKEKETRDLDIFQLSKILGTVLQDPDGQFVGLTVYEDIAFALENDNVNQLEMQERVDKAARMVDMESLRSSSPYELSGGQKQRTSLAGVLVDDVEILLFDEPLANLDPATGKSAIEIIDDIHKDTGKTIIIIEHRIEDVLHRDIDRIILMNDGSIIADMDADSLMASPFLIENGIREPLYVTALKYAGIEVKKDLRAGHLETLAMEKVRDAVCTWNETVETAEPEIRRQTLLELKNISFSYDGAKPIIDDVSFKLEQGELIAIVGRNGAGKSTLSRLISGFEKESAGIISYQGKDISDLTIKERAEKIGVVMQNPNQMISKALIYDEIALGLRLRKVDEEEIKTRVEKVLAVCGLTPFRNWPIAALSFGQKKRVTIASILVLNPEVIILDEPTAGQDFKHYTQIMEFIDEINRSGVAIILITHDMHLMLEYASRAVVISGGKKIADARPSDILTDKKIIEQANLRETSLYQLSQNSGIIDGTGFVQNFIDYEKRVRIH</sequence>
<keyword evidence="7 12" id="KW-0067">ATP-binding</keyword>
<dbReference type="InterPro" id="IPR050095">
    <property type="entry name" value="ECF_ABC_transporter_ATP-bd"/>
</dbReference>
<dbReference type="Gene3D" id="3.40.50.300">
    <property type="entry name" value="P-loop containing nucleotide triphosphate hydrolases"/>
    <property type="match status" value="2"/>
</dbReference>
<dbReference type="GO" id="GO:0042626">
    <property type="term" value="F:ATPase-coupled transmembrane transporter activity"/>
    <property type="evidence" value="ECO:0007669"/>
    <property type="project" value="TreeGrafter"/>
</dbReference>
<keyword evidence="8" id="KW-1278">Translocase</keyword>
<dbReference type="SMART" id="SM00382">
    <property type="entry name" value="AAA"/>
    <property type="match status" value="2"/>
</dbReference>
<dbReference type="PROSITE" id="PS50893">
    <property type="entry name" value="ABC_TRANSPORTER_2"/>
    <property type="match status" value="2"/>
</dbReference>
<feature type="domain" description="ABC transporter" evidence="11">
    <location>
        <begin position="303"/>
        <end position="536"/>
    </location>
</feature>
<dbReference type="InterPro" id="IPR027417">
    <property type="entry name" value="P-loop_NTPase"/>
</dbReference>
<dbReference type="InterPro" id="IPR003593">
    <property type="entry name" value="AAA+_ATPase"/>
</dbReference>
<name>A0A5C1QEX8_9SPIO</name>